<dbReference type="Proteomes" id="UP000299102">
    <property type="component" value="Unassembled WGS sequence"/>
</dbReference>
<comment type="caution">
    <text evidence="1">The sequence shown here is derived from an EMBL/GenBank/DDBJ whole genome shotgun (WGS) entry which is preliminary data.</text>
</comment>
<reference evidence="1 2" key="1">
    <citation type="journal article" date="2019" name="Commun. Biol.">
        <title>The bagworm genome reveals a unique fibroin gene that provides high tensile strength.</title>
        <authorList>
            <person name="Kono N."/>
            <person name="Nakamura H."/>
            <person name="Ohtoshi R."/>
            <person name="Tomita M."/>
            <person name="Numata K."/>
            <person name="Arakawa K."/>
        </authorList>
    </citation>
    <scope>NUCLEOTIDE SEQUENCE [LARGE SCALE GENOMIC DNA]</scope>
</reference>
<gene>
    <name evidence="1" type="ORF">EVAR_41398_1</name>
</gene>
<name>A0A4C1WXW9_EUMVA</name>
<organism evidence="1 2">
    <name type="scientific">Eumeta variegata</name>
    <name type="common">Bagworm moth</name>
    <name type="synonym">Eumeta japonica</name>
    <dbReference type="NCBI Taxonomy" id="151549"/>
    <lineage>
        <taxon>Eukaryota</taxon>
        <taxon>Metazoa</taxon>
        <taxon>Ecdysozoa</taxon>
        <taxon>Arthropoda</taxon>
        <taxon>Hexapoda</taxon>
        <taxon>Insecta</taxon>
        <taxon>Pterygota</taxon>
        <taxon>Neoptera</taxon>
        <taxon>Endopterygota</taxon>
        <taxon>Lepidoptera</taxon>
        <taxon>Glossata</taxon>
        <taxon>Ditrysia</taxon>
        <taxon>Tineoidea</taxon>
        <taxon>Psychidae</taxon>
        <taxon>Oiketicinae</taxon>
        <taxon>Eumeta</taxon>
    </lineage>
</organism>
<protein>
    <recommendedName>
        <fullName evidence="3">Reverse transcriptase domain-containing protein</fullName>
    </recommendedName>
</protein>
<dbReference type="AlphaFoldDB" id="A0A4C1WXW9"/>
<dbReference type="EMBL" id="BGZK01000687">
    <property type="protein sequence ID" value="GBP56211.1"/>
    <property type="molecule type" value="Genomic_DNA"/>
</dbReference>
<dbReference type="OrthoDB" id="425681at2759"/>
<evidence type="ECO:0008006" key="3">
    <source>
        <dbReference type="Google" id="ProtNLM"/>
    </source>
</evidence>
<evidence type="ECO:0000313" key="2">
    <source>
        <dbReference type="Proteomes" id="UP000299102"/>
    </source>
</evidence>
<evidence type="ECO:0000313" key="1">
    <source>
        <dbReference type="EMBL" id="GBP56211.1"/>
    </source>
</evidence>
<keyword evidence="2" id="KW-1185">Reference proteome</keyword>
<proteinExistence type="predicted"/>
<accession>A0A4C1WXW9</accession>
<sequence length="86" mass="10088">MDELSVKCLLQADDQVSFAPSSCELEAMQTKMDDSVEKRSMKVNISKTKVREVNEEYVHTNQYCELFNVFHPMELNFLPNRRPIFI</sequence>